<evidence type="ECO:0000313" key="10">
    <source>
        <dbReference type="Proteomes" id="UP000295134"/>
    </source>
</evidence>
<accession>D2TYQ1</accession>
<comment type="similarity">
    <text evidence="2">Belongs to the UPF0324 family.</text>
</comment>
<evidence type="ECO:0000256" key="2">
    <source>
        <dbReference type="ARBA" id="ARBA00007977"/>
    </source>
</evidence>
<keyword evidence="5 7" id="KW-1133">Transmembrane helix</keyword>
<dbReference type="KEGG" id="ans:ArsFIN_25160"/>
<comment type="subcellular location">
    <subcellularLocation>
        <location evidence="1">Cell membrane</location>
        <topology evidence="1">Multi-pass membrane protein</topology>
    </subcellularLocation>
</comment>
<evidence type="ECO:0000256" key="6">
    <source>
        <dbReference type="ARBA" id="ARBA00023136"/>
    </source>
</evidence>
<evidence type="ECO:0000313" key="8">
    <source>
        <dbReference type="EMBL" id="CBA72566.1"/>
    </source>
</evidence>
<evidence type="ECO:0000256" key="1">
    <source>
        <dbReference type="ARBA" id="ARBA00004651"/>
    </source>
</evidence>
<dbReference type="InterPro" id="IPR018383">
    <property type="entry name" value="UPF0324_pro"/>
</dbReference>
<keyword evidence="6 7" id="KW-0472">Membrane</keyword>
<dbReference type="PANTHER" id="PTHR30106:SF2">
    <property type="entry name" value="UPF0324 INNER MEMBRANE PROTEIN YEIH"/>
    <property type="match status" value="1"/>
</dbReference>
<feature type="transmembrane region" description="Helical" evidence="7">
    <location>
        <begin position="40"/>
        <end position="66"/>
    </location>
</feature>
<dbReference type="EMBL" id="CP038613">
    <property type="protein sequence ID" value="QBY43944.1"/>
    <property type="molecule type" value="Genomic_DNA"/>
</dbReference>
<protein>
    <recommendedName>
        <fullName evidence="11">Sulfate exporter family transporter</fullName>
    </recommendedName>
</protein>
<sequence length="117" mass="13028">MVKNIMTTRIKHKNFKYIPGLLLTGFLTTLAVFLGNKEWFANIGLSALSLAILLGIVIGNTVYFAVKPSCDEGIKFAKHYLLRTGIILYGFRLTFQQIMEVGTIGIMTDVIMLTSHS</sequence>
<dbReference type="GO" id="GO:0005886">
    <property type="term" value="C:plasma membrane"/>
    <property type="evidence" value="ECO:0007669"/>
    <property type="project" value="UniProtKB-SubCell"/>
</dbReference>
<evidence type="ECO:0008006" key="11">
    <source>
        <dbReference type="Google" id="ProtNLM"/>
    </source>
</evidence>
<evidence type="ECO:0000256" key="4">
    <source>
        <dbReference type="ARBA" id="ARBA00022692"/>
    </source>
</evidence>
<keyword evidence="3" id="KW-1003">Cell membrane</keyword>
<dbReference type="Proteomes" id="UP000295134">
    <property type="component" value="Chromosome"/>
</dbReference>
<evidence type="ECO:0000256" key="5">
    <source>
        <dbReference type="ARBA" id="ARBA00022989"/>
    </source>
</evidence>
<dbReference type="AlphaFoldDB" id="D2TYQ1"/>
<dbReference type="Pfam" id="PF03601">
    <property type="entry name" value="Cons_hypoth698"/>
    <property type="match status" value="1"/>
</dbReference>
<evidence type="ECO:0000313" key="9">
    <source>
        <dbReference type="EMBL" id="QBY43944.1"/>
    </source>
</evidence>
<evidence type="ECO:0000256" key="7">
    <source>
        <dbReference type="SAM" id="Phobius"/>
    </source>
</evidence>
<evidence type="ECO:0000256" key="3">
    <source>
        <dbReference type="ARBA" id="ARBA00022475"/>
    </source>
</evidence>
<gene>
    <name evidence="8" type="ORF">ARN_12810</name>
    <name evidence="9" type="ORF">ArsFIN_25160</name>
</gene>
<organism evidence="8">
    <name type="scientific">Arsenophonus nasoniae</name>
    <name type="common">son-killer infecting Nasonia vitripennis</name>
    <dbReference type="NCBI Taxonomy" id="638"/>
    <lineage>
        <taxon>Bacteria</taxon>
        <taxon>Pseudomonadati</taxon>
        <taxon>Pseudomonadota</taxon>
        <taxon>Gammaproteobacteria</taxon>
        <taxon>Enterobacterales</taxon>
        <taxon>Morganellaceae</taxon>
        <taxon>Arsenophonus</taxon>
    </lineage>
</organism>
<keyword evidence="4 7" id="KW-0812">Transmembrane</keyword>
<reference evidence="9 10" key="2">
    <citation type="submission" date="2019-03" db="EMBL/GenBank/DDBJ databases">
        <title>Long-read sequencing reveals hyperdense prophage content in a complex bacterial symbiont genome.</title>
        <authorList>
            <person name="Frost C.L."/>
            <person name="Siozios S."/>
            <person name="Nadal-Jimenez P."/>
            <person name="Brockhurst M.A."/>
            <person name="King K.C."/>
            <person name="Darby A.C."/>
            <person name="Hurst G.D.D."/>
        </authorList>
    </citation>
    <scope>NUCLEOTIDE SEQUENCE [LARGE SCALE GENOMIC DNA]</scope>
    <source>
        <strain evidence="9 10">FIN</strain>
    </source>
</reference>
<dbReference type="EMBL" id="FN545185">
    <property type="protein sequence ID" value="CBA72566.1"/>
    <property type="molecule type" value="Genomic_DNA"/>
</dbReference>
<feature type="transmembrane region" description="Helical" evidence="7">
    <location>
        <begin position="15"/>
        <end position="34"/>
    </location>
</feature>
<reference evidence="8" key="1">
    <citation type="journal article" date="2010" name="Insect Mol. Biol.">
        <title>The draft genome sequence of Arsenophonus nasoniae, son-killer bacterium of Nasonia vitripennis, reveals genes associated with virulence and symbiosis.</title>
        <authorList>
            <person name="Wilkes T."/>
            <person name="Darby A.C."/>
            <person name="Choi J."/>
            <person name="Colborne J.K."/>
            <person name="Werren J.H."/>
            <person name="Hurst G.D.D."/>
        </authorList>
    </citation>
    <scope>NUCLEOTIDE SEQUENCE</scope>
</reference>
<proteinExistence type="inferred from homology"/>
<dbReference type="PANTHER" id="PTHR30106">
    <property type="entry name" value="INNER MEMBRANE PROTEIN YEIH-RELATED"/>
    <property type="match status" value="1"/>
</dbReference>
<name>D2TYQ1_9GAMM</name>